<dbReference type="InterPro" id="IPR001736">
    <property type="entry name" value="PLipase_D/transphosphatidylase"/>
</dbReference>
<reference evidence="13 14" key="1">
    <citation type="submission" date="2020-04" db="EMBL/GenBank/DDBJ databases">
        <authorList>
            <person name="Laetsch R D."/>
            <person name="Stevens L."/>
            <person name="Kumar S."/>
            <person name="Blaxter L. M."/>
        </authorList>
    </citation>
    <scope>NUCLEOTIDE SEQUENCE [LARGE SCALE GENOMIC DNA]</scope>
</reference>
<dbReference type="GO" id="GO:0008444">
    <property type="term" value="F:CDP-diacylglycerol-glycerol-3-phosphate 3-phosphatidyltransferase activity"/>
    <property type="evidence" value="ECO:0007669"/>
    <property type="project" value="UniProtKB-EC"/>
</dbReference>
<dbReference type="GO" id="GO:0005524">
    <property type="term" value="F:ATP binding"/>
    <property type="evidence" value="ECO:0007669"/>
    <property type="project" value="UniProtKB-KW"/>
</dbReference>
<dbReference type="EC" id="2.7.8.5" evidence="11"/>
<comment type="catalytic activity">
    <reaction evidence="10 11">
        <text>a CDP-1,2-diacyl-sn-glycerol + sn-glycerol 3-phosphate = a 1,2-diacyl-sn-glycero-3-phospho-(1'-sn-glycero-3'-phosphate) + CMP + H(+)</text>
        <dbReference type="Rhea" id="RHEA:12593"/>
        <dbReference type="ChEBI" id="CHEBI:15378"/>
        <dbReference type="ChEBI" id="CHEBI:57597"/>
        <dbReference type="ChEBI" id="CHEBI:58332"/>
        <dbReference type="ChEBI" id="CHEBI:60110"/>
        <dbReference type="ChEBI" id="CHEBI:60377"/>
        <dbReference type="EC" id="2.7.8.5"/>
    </reaction>
</comment>
<dbReference type="AlphaFoldDB" id="A0A8S1E9P2"/>
<evidence type="ECO:0000256" key="9">
    <source>
        <dbReference type="ARBA" id="ARBA00023264"/>
    </source>
</evidence>
<feature type="domain" description="PLD phosphodiesterase" evidence="12">
    <location>
        <begin position="131"/>
        <end position="157"/>
    </location>
</feature>
<keyword evidence="5 11" id="KW-0808">Transferase</keyword>
<comment type="subcellular location">
    <subcellularLocation>
        <location evidence="11">Mitochondrion</location>
    </subcellularLocation>
</comment>
<keyword evidence="14" id="KW-1185">Reference proteome</keyword>
<comment type="pathway">
    <text evidence="2 11">Phospholipid metabolism; phosphatidylglycerol biosynthesis; phosphatidylglycerol from CDP-diacylglycerol: step 1/2.</text>
</comment>
<keyword evidence="7 11" id="KW-0443">Lipid metabolism</keyword>
<evidence type="ECO:0000256" key="5">
    <source>
        <dbReference type="ARBA" id="ARBA00022679"/>
    </source>
</evidence>
<dbReference type="InterPro" id="IPR016270">
    <property type="entry name" value="PGS1"/>
</dbReference>
<dbReference type="CDD" id="cd09135">
    <property type="entry name" value="PLDc_PGS1_euk_1"/>
    <property type="match status" value="1"/>
</dbReference>
<evidence type="ECO:0000256" key="4">
    <source>
        <dbReference type="ARBA" id="ARBA00022516"/>
    </source>
</evidence>
<keyword evidence="6" id="KW-0677">Repeat</keyword>
<name>A0A8S1E9P2_9PELO</name>
<evidence type="ECO:0000313" key="14">
    <source>
        <dbReference type="Proteomes" id="UP000494206"/>
    </source>
</evidence>
<keyword evidence="4 11" id="KW-0444">Lipid biosynthesis</keyword>
<dbReference type="SMART" id="SM00155">
    <property type="entry name" value="PLDc"/>
    <property type="match status" value="2"/>
</dbReference>
<dbReference type="Gene3D" id="3.30.870.10">
    <property type="entry name" value="Endonuclease Chain A"/>
    <property type="match status" value="2"/>
</dbReference>
<keyword evidence="11" id="KW-0496">Mitochondrion</keyword>
<sequence>MMDFVANHPMPGIPVDPKNIKILHTPQEFYSTLLERIRTAEKRIVLSSLYLGDGKLERDLVDELNDKIDNTKKLDVRILLDYLRGTRGESNERSSTTILRKIAHKAKVYLYHTPELNGFFKRCLPERTNEIIGLQHMKLYIFDNSIIISGANLSDSYFTNRQDRYIIFENSPEITNFFCDIVQAVGSSSFVLNEDGTIDIHEKCDVHPYLGDTETYKKMLALRVNNVISEYQKEFAGKFNEEETMVYPVIQMGNIGINQEFELVKKVLAQKGTDWHITMASGYFNCIEDYEKVMFEEANYTLDIITASPKSNGFFGARGPSKYIPALYSEFASKFLDRRREAMKDNIYLFEYNRKGWTFHAKGLWILRRGFAATLVGSSNFGYRSVHRDLEAQLLLVTKSEELFRRLSFEKRRLHDHSLLLEPSLTKPEHHVPALVRVVSKFIRNFL</sequence>
<evidence type="ECO:0000256" key="2">
    <source>
        <dbReference type="ARBA" id="ARBA00005042"/>
    </source>
</evidence>
<evidence type="ECO:0000256" key="6">
    <source>
        <dbReference type="ARBA" id="ARBA00022737"/>
    </source>
</evidence>
<dbReference type="PANTHER" id="PTHR12586">
    <property type="entry name" value="CDP-DIACYLGLYCEROL--SERINE O-PHOSPHATIDYLTRANSFERASE"/>
    <property type="match status" value="1"/>
</dbReference>
<gene>
    <name evidence="13" type="ORF">CBOVIS_LOCUS255</name>
</gene>
<evidence type="ECO:0000256" key="10">
    <source>
        <dbReference type="ARBA" id="ARBA00048586"/>
    </source>
</evidence>
<dbReference type="Proteomes" id="UP000494206">
    <property type="component" value="Unassembled WGS sequence"/>
</dbReference>
<dbReference type="EMBL" id="CADEPM010000001">
    <property type="protein sequence ID" value="CAB3396742.1"/>
    <property type="molecule type" value="Genomic_DNA"/>
</dbReference>
<comment type="caution">
    <text evidence="13">The sequence shown here is derived from an EMBL/GenBank/DDBJ whole genome shotgun (WGS) entry which is preliminary data.</text>
</comment>
<dbReference type="SUPFAM" id="SSF56024">
    <property type="entry name" value="Phospholipase D/nuclease"/>
    <property type="match status" value="1"/>
</dbReference>
<dbReference type="InterPro" id="IPR025202">
    <property type="entry name" value="PLD-like_dom"/>
</dbReference>
<comment type="similarity">
    <text evidence="3 11">Belongs to the CDP-alcohol phosphatidyltransferase class-II family.</text>
</comment>
<dbReference type="OrthoDB" id="10250191at2759"/>
<evidence type="ECO:0000313" key="13">
    <source>
        <dbReference type="EMBL" id="CAB3396742.1"/>
    </source>
</evidence>
<evidence type="ECO:0000256" key="8">
    <source>
        <dbReference type="ARBA" id="ARBA00023209"/>
    </source>
</evidence>
<keyword evidence="9 11" id="KW-1208">Phospholipid metabolism</keyword>
<protein>
    <recommendedName>
        <fullName evidence="11">CDP-diacylglycerol--glycerol-3-phosphate 3-phosphatidyltransferase</fullName>
        <ecNumber evidence="11">2.7.8.5</ecNumber>
    </recommendedName>
</protein>
<organism evidence="13 14">
    <name type="scientific">Caenorhabditis bovis</name>
    <dbReference type="NCBI Taxonomy" id="2654633"/>
    <lineage>
        <taxon>Eukaryota</taxon>
        <taxon>Metazoa</taxon>
        <taxon>Ecdysozoa</taxon>
        <taxon>Nematoda</taxon>
        <taxon>Chromadorea</taxon>
        <taxon>Rhabditida</taxon>
        <taxon>Rhabditina</taxon>
        <taxon>Rhabditomorpha</taxon>
        <taxon>Rhabditoidea</taxon>
        <taxon>Rhabditidae</taxon>
        <taxon>Peloderinae</taxon>
        <taxon>Caenorhabditis</taxon>
    </lineage>
</organism>
<dbReference type="PROSITE" id="PS50035">
    <property type="entry name" value="PLD"/>
    <property type="match status" value="1"/>
</dbReference>
<dbReference type="GO" id="GO:0005739">
    <property type="term" value="C:mitochondrion"/>
    <property type="evidence" value="ECO:0007669"/>
    <property type="project" value="UniProtKB-SubCell"/>
</dbReference>
<proteinExistence type="inferred from homology"/>
<keyword evidence="11" id="KW-0067">ATP-binding</keyword>
<dbReference type="PIRSF" id="PIRSF000850">
    <property type="entry name" value="Phospholipase_D_PSS"/>
    <property type="match status" value="1"/>
</dbReference>
<dbReference type="Pfam" id="PF13091">
    <property type="entry name" value="PLDc_2"/>
    <property type="match status" value="1"/>
</dbReference>
<evidence type="ECO:0000256" key="11">
    <source>
        <dbReference type="RuleBase" id="RU365024"/>
    </source>
</evidence>
<dbReference type="GO" id="GO:0032049">
    <property type="term" value="P:cardiolipin biosynthetic process"/>
    <property type="evidence" value="ECO:0007669"/>
    <property type="project" value="InterPro"/>
</dbReference>
<accession>A0A8S1E9P2</accession>
<evidence type="ECO:0000256" key="3">
    <source>
        <dbReference type="ARBA" id="ARBA00010682"/>
    </source>
</evidence>
<evidence type="ECO:0000259" key="12">
    <source>
        <dbReference type="PROSITE" id="PS50035"/>
    </source>
</evidence>
<keyword evidence="8 11" id="KW-0594">Phospholipid biosynthesis</keyword>
<comment type="function">
    <text evidence="1 11">Functions in the biosynthesis of the anionic phospholipids phosphatidylglycerol and cardiolipin.</text>
</comment>
<keyword evidence="11" id="KW-0547">Nucleotide-binding</keyword>
<evidence type="ECO:0000256" key="1">
    <source>
        <dbReference type="ARBA" id="ARBA00003537"/>
    </source>
</evidence>
<dbReference type="CDD" id="cd09137">
    <property type="entry name" value="PLDc_PGS1_euk_2"/>
    <property type="match status" value="1"/>
</dbReference>
<evidence type="ECO:0000256" key="7">
    <source>
        <dbReference type="ARBA" id="ARBA00023098"/>
    </source>
</evidence>
<dbReference type="PANTHER" id="PTHR12586:SF1">
    <property type="entry name" value="CDP-DIACYLGLYCEROL--GLYCEROL-3-PHOSPHATE 3-PHOSPHATIDYLTRANSFERASE, MITOCHONDRIAL"/>
    <property type="match status" value="1"/>
</dbReference>